<dbReference type="EC" id="2.3.1.-" evidence="7"/>
<evidence type="ECO:0000256" key="7">
    <source>
        <dbReference type="RuleBase" id="RU003423"/>
    </source>
</evidence>
<dbReference type="GeneID" id="89454512"/>
<dbReference type="Gene3D" id="4.10.320.10">
    <property type="entry name" value="E3-binding domain"/>
    <property type="match status" value="1"/>
</dbReference>
<dbReference type="SUPFAM" id="SSF52777">
    <property type="entry name" value="CoA-dependent acyltransferases"/>
    <property type="match status" value="1"/>
</dbReference>
<keyword evidence="4 7" id="KW-0808">Transferase</keyword>
<evidence type="ECO:0000313" key="11">
    <source>
        <dbReference type="EMBL" id="EAP88137.1"/>
    </source>
</evidence>
<evidence type="ECO:0000256" key="1">
    <source>
        <dbReference type="ARBA" id="ARBA00001938"/>
    </source>
</evidence>
<dbReference type="Gene3D" id="2.40.50.100">
    <property type="match status" value="1"/>
</dbReference>
<dbReference type="PROSITE" id="PS00189">
    <property type="entry name" value="LIPOYL"/>
    <property type="match status" value="1"/>
</dbReference>
<dbReference type="GO" id="GO:0016407">
    <property type="term" value="F:acetyltransferase activity"/>
    <property type="evidence" value="ECO:0007669"/>
    <property type="project" value="TreeGrafter"/>
</dbReference>
<feature type="compositionally biased region" description="Basic and acidic residues" evidence="8">
    <location>
        <begin position="85"/>
        <end position="102"/>
    </location>
</feature>
<evidence type="ECO:0000256" key="3">
    <source>
        <dbReference type="ARBA" id="ARBA00011484"/>
    </source>
</evidence>
<dbReference type="STRING" id="216432.CA2559_05240"/>
<evidence type="ECO:0000256" key="4">
    <source>
        <dbReference type="ARBA" id="ARBA00022679"/>
    </source>
</evidence>
<dbReference type="InterPro" id="IPR001078">
    <property type="entry name" value="2-oxoacid_DH_actylTfrase"/>
</dbReference>
<dbReference type="Pfam" id="PF00364">
    <property type="entry name" value="Biotin_lipoyl"/>
    <property type="match status" value="1"/>
</dbReference>
<dbReference type="HOGENOM" id="CLU_016733_10_1_10"/>
<comment type="cofactor">
    <cofactor evidence="1 7">
        <name>(R)-lipoate</name>
        <dbReference type="ChEBI" id="CHEBI:83088"/>
    </cofactor>
</comment>
<dbReference type="Proteomes" id="UP000002297">
    <property type="component" value="Chromosome"/>
</dbReference>
<dbReference type="Gene3D" id="3.30.559.10">
    <property type="entry name" value="Chloramphenicol acetyltransferase-like domain"/>
    <property type="match status" value="1"/>
</dbReference>
<dbReference type="PANTHER" id="PTHR43178:SF5">
    <property type="entry name" value="LIPOAMIDE ACYLTRANSFERASE COMPONENT OF BRANCHED-CHAIN ALPHA-KETO ACID DEHYDROGENASE COMPLEX, MITOCHONDRIAL"/>
    <property type="match status" value="1"/>
</dbReference>
<organism evidence="11 12">
    <name type="scientific">Croceibacter atlanticus (strain ATCC BAA-628 / JCM 21780 / CIP 108009 / IAM 15332 / KCTC 12090 / HTCC2559)</name>
    <dbReference type="NCBI Taxonomy" id="216432"/>
    <lineage>
        <taxon>Bacteria</taxon>
        <taxon>Pseudomonadati</taxon>
        <taxon>Bacteroidota</taxon>
        <taxon>Flavobacteriia</taxon>
        <taxon>Flavobacteriales</taxon>
        <taxon>Flavobacteriaceae</taxon>
        <taxon>Croceibacter</taxon>
    </lineage>
</organism>
<dbReference type="InterPro" id="IPR000089">
    <property type="entry name" value="Biotin_lipoyl"/>
</dbReference>
<evidence type="ECO:0000313" key="12">
    <source>
        <dbReference type="Proteomes" id="UP000002297"/>
    </source>
</evidence>
<dbReference type="GO" id="GO:0031405">
    <property type="term" value="F:lipoic acid binding"/>
    <property type="evidence" value="ECO:0007669"/>
    <property type="project" value="TreeGrafter"/>
</dbReference>
<dbReference type="RefSeq" id="WP_013186813.1">
    <property type="nucleotide sequence ID" value="NC_014230.1"/>
</dbReference>
<feature type="compositionally biased region" description="Low complexity" evidence="8">
    <location>
        <begin position="103"/>
        <end position="115"/>
    </location>
</feature>
<feature type="region of interest" description="Disordered" evidence="8">
    <location>
        <begin position="79"/>
        <end position="115"/>
    </location>
</feature>
<dbReference type="PANTHER" id="PTHR43178">
    <property type="entry name" value="DIHYDROLIPOAMIDE ACETYLTRANSFERASE COMPONENT OF PYRUVATE DEHYDROGENASE COMPLEX"/>
    <property type="match status" value="1"/>
</dbReference>
<dbReference type="CDD" id="cd06849">
    <property type="entry name" value="lipoyl_domain"/>
    <property type="match status" value="1"/>
</dbReference>
<dbReference type="InterPro" id="IPR003016">
    <property type="entry name" value="2-oxoA_DH_lipoyl-BS"/>
</dbReference>
<evidence type="ECO:0000259" key="9">
    <source>
        <dbReference type="PROSITE" id="PS50968"/>
    </source>
</evidence>
<dbReference type="EMBL" id="CP002046">
    <property type="protein sequence ID" value="EAP88137.1"/>
    <property type="molecule type" value="Genomic_DNA"/>
</dbReference>
<feature type="domain" description="Peripheral subunit-binding (PSBD)" evidence="10">
    <location>
        <begin position="134"/>
        <end position="174"/>
    </location>
</feature>
<dbReference type="eggNOG" id="COG0508">
    <property type="taxonomic scope" value="Bacteria"/>
</dbReference>
<name>A3U7C0_CROAH</name>
<evidence type="ECO:0000256" key="2">
    <source>
        <dbReference type="ARBA" id="ARBA00007317"/>
    </source>
</evidence>
<dbReference type="PROSITE" id="PS50968">
    <property type="entry name" value="BIOTINYL_LIPOYL"/>
    <property type="match status" value="1"/>
</dbReference>
<dbReference type="AlphaFoldDB" id="A3U7C0"/>
<dbReference type="PROSITE" id="PS51826">
    <property type="entry name" value="PSBD"/>
    <property type="match status" value="1"/>
</dbReference>
<dbReference type="SUPFAM" id="SSF47005">
    <property type="entry name" value="Peripheral subunit-binding domain of 2-oxo acid dehydrogenase complex"/>
    <property type="match status" value="1"/>
</dbReference>
<protein>
    <recommendedName>
        <fullName evidence="7">Dihydrolipoamide acetyltransferase component of pyruvate dehydrogenase complex</fullName>
        <ecNumber evidence="7">2.3.1.-</ecNumber>
    </recommendedName>
</protein>
<sequence>MSETAFKVPKMGESITEGTIINWVVQEGDAFEEGDILVEIATDKVDNEVPAPFSGVMISHKAQANDVVAVGSEIAILEEGSSGSKSEEKSKSNLKSKEKEASSKPSIKVEASSKSSAKKPLQKTASVGIQNNTFYSPLVISIAKEHHISFEELARIEATGNDGRLRKSDVFKYIDAGRPYQFSVIPAKAGISGDIGSQFESIGQQMMQLGQELNETLAELKVLKEQPAVEQPKPYTIPQLKLDKGTGKIVEMDRMRSMIADHMVYSKHTSPHVTAYVEADMTDIVNWRNANKVKFQETYGEKLTFTPLFVEAVANAITEFPMINVSVDGRNIIVKEHINVGMATALPSGNLIVPVVKDADKKNLQELATDVNRMANLARENKLGGDDIKGSTFTISNVGTFGSVMGTPIINQPEAAILATGIIKKRPEVITKDGNDTIEIRSMMYLSLSFDHRIVDGFLGGSFLKKIADNLEQFDTNREI</sequence>
<gene>
    <name evidence="11" type="ordered locus">CA2559_05240</name>
</gene>
<dbReference type="GO" id="GO:0005737">
    <property type="term" value="C:cytoplasm"/>
    <property type="evidence" value="ECO:0007669"/>
    <property type="project" value="TreeGrafter"/>
</dbReference>
<dbReference type="FunFam" id="3.30.559.10:FF:000007">
    <property type="entry name" value="Dihydrolipoamide acetyltransferase component of pyruvate dehydrogenase complex"/>
    <property type="match status" value="1"/>
</dbReference>
<dbReference type="KEGG" id="cat:CA2559_05240"/>
<evidence type="ECO:0000256" key="6">
    <source>
        <dbReference type="ARBA" id="ARBA00023315"/>
    </source>
</evidence>
<dbReference type="InterPro" id="IPR011053">
    <property type="entry name" value="Single_hybrid_motif"/>
</dbReference>
<evidence type="ECO:0000256" key="5">
    <source>
        <dbReference type="ARBA" id="ARBA00022823"/>
    </source>
</evidence>
<dbReference type="InterPro" id="IPR036625">
    <property type="entry name" value="E3-bd_dom_sf"/>
</dbReference>
<keyword evidence="6 7" id="KW-0012">Acyltransferase</keyword>
<feature type="domain" description="Lipoyl-binding" evidence="9">
    <location>
        <begin position="3"/>
        <end position="78"/>
    </location>
</feature>
<comment type="similarity">
    <text evidence="2 7">Belongs to the 2-oxoacid dehydrogenase family.</text>
</comment>
<comment type="subunit">
    <text evidence="3">Forms a 24-polypeptide structural core with octahedral symmetry.</text>
</comment>
<accession>A3U7C0</accession>
<dbReference type="Pfam" id="PF00198">
    <property type="entry name" value="2-oxoacid_dh"/>
    <property type="match status" value="1"/>
</dbReference>
<proteinExistence type="inferred from homology"/>
<dbReference type="InterPro" id="IPR004167">
    <property type="entry name" value="PSBD"/>
</dbReference>
<dbReference type="SUPFAM" id="SSF51230">
    <property type="entry name" value="Single hybrid motif"/>
    <property type="match status" value="1"/>
</dbReference>
<keyword evidence="5 7" id="KW-0450">Lipoyl</keyword>
<evidence type="ECO:0000256" key="8">
    <source>
        <dbReference type="SAM" id="MobiDB-lite"/>
    </source>
</evidence>
<dbReference type="InterPro" id="IPR050743">
    <property type="entry name" value="2-oxoacid_DH_E2_comp"/>
</dbReference>
<evidence type="ECO:0000259" key="10">
    <source>
        <dbReference type="PROSITE" id="PS51826"/>
    </source>
</evidence>
<keyword evidence="12" id="KW-1185">Reference proteome</keyword>
<reference evidence="11 12" key="1">
    <citation type="journal article" date="2010" name="J. Bacteriol.">
        <title>The complete genome sequence of Croceibacter atlanticus HTCC2559T.</title>
        <authorList>
            <person name="Oh H.M."/>
            <person name="Kang I."/>
            <person name="Ferriera S."/>
            <person name="Giovannoni S.J."/>
            <person name="Cho J.C."/>
        </authorList>
    </citation>
    <scope>NUCLEOTIDE SEQUENCE [LARGE SCALE GENOMIC DNA]</scope>
    <source>
        <strain evidence="12">ATCC BAA-628 / HTCC2559 / KCTC 12090</strain>
    </source>
</reference>
<dbReference type="Pfam" id="PF02817">
    <property type="entry name" value="E3_binding"/>
    <property type="match status" value="1"/>
</dbReference>
<dbReference type="InterPro" id="IPR023213">
    <property type="entry name" value="CAT-like_dom_sf"/>
</dbReference>